<feature type="region of interest" description="Disordered" evidence="1">
    <location>
        <begin position="61"/>
        <end position="84"/>
    </location>
</feature>
<gene>
    <name evidence="2" type="ORF">TBK1r_59470</name>
    <name evidence="3" type="ORF">TBK1r_60250</name>
</gene>
<organism evidence="3 4">
    <name type="scientific">Stieleria magnilauensis</name>
    <dbReference type="NCBI Taxonomy" id="2527963"/>
    <lineage>
        <taxon>Bacteria</taxon>
        <taxon>Pseudomonadati</taxon>
        <taxon>Planctomycetota</taxon>
        <taxon>Planctomycetia</taxon>
        <taxon>Pirellulales</taxon>
        <taxon>Pirellulaceae</taxon>
        <taxon>Stieleria</taxon>
    </lineage>
</organism>
<dbReference type="EMBL" id="CP036432">
    <property type="protein sequence ID" value="QDV86998.1"/>
    <property type="molecule type" value="Genomic_DNA"/>
</dbReference>
<protein>
    <submittedName>
        <fullName evidence="3">Uncharacterized protein</fullName>
    </submittedName>
</protein>
<proteinExistence type="predicted"/>
<evidence type="ECO:0000313" key="3">
    <source>
        <dbReference type="EMBL" id="QDV86998.1"/>
    </source>
</evidence>
<accession>A0ABX5XY92</accession>
<dbReference type="RefSeq" id="WP_145218397.1">
    <property type="nucleotide sequence ID" value="NZ_CP036432.1"/>
</dbReference>
<evidence type="ECO:0000256" key="1">
    <source>
        <dbReference type="SAM" id="MobiDB-lite"/>
    </source>
</evidence>
<dbReference type="EMBL" id="CP036432">
    <property type="protein sequence ID" value="QDV86920.1"/>
    <property type="molecule type" value="Genomic_DNA"/>
</dbReference>
<dbReference type="Proteomes" id="UP000318081">
    <property type="component" value="Chromosome"/>
</dbReference>
<keyword evidence="4" id="KW-1185">Reference proteome</keyword>
<evidence type="ECO:0000313" key="2">
    <source>
        <dbReference type="EMBL" id="QDV86920.1"/>
    </source>
</evidence>
<evidence type="ECO:0000313" key="4">
    <source>
        <dbReference type="Proteomes" id="UP000318081"/>
    </source>
</evidence>
<reference evidence="3 4" key="1">
    <citation type="submission" date="2019-02" db="EMBL/GenBank/DDBJ databases">
        <title>Deep-cultivation of Planctomycetes and their phenomic and genomic characterization uncovers novel biology.</title>
        <authorList>
            <person name="Wiegand S."/>
            <person name="Jogler M."/>
            <person name="Boedeker C."/>
            <person name="Pinto D."/>
            <person name="Vollmers J."/>
            <person name="Rivas-Marin E."/>
            <person name="Kohn T."/>
            <person name="Peeters S.H."/>
            <person name="Heuer A."/>
            <person name="Rast P."/>
            <person name="Oberbeckmann S."/>
            <person name="Bunk B."/>
            <person name="Jeske O."/>
            <person name="Meyerdierks A."/>
            <person name="Storesund J.E."/>
            <person name="Kallscheuer N."/>
            <person name="Luecker S."/>
            <person name="Lage O.M."/>
            <person name="Pohl T."/>
            <person name="Merkel B.J."/>
            <person name="Hornburger P."/>
            <person name="Mueller R.-W."/>
            <person name="Bruemmer F."/>
            <person name="Labrenz M."/>
            <person name="Spormann A.M."/>
            <person name="Op den Camp H."/>
            <person name="Overmann J."/>
            <person name="Amann R."/>
            <person name="Jetten M.S.M."/>
            <person name="Mascher T."/>
            <person name="Medema M.H."/>
            <person name="Devos D.P."/>
            <person name="Kaster A.-K."/>
            <person name="Ovreas L."/>
            <person name="Rohde M."/>
            <person name="Galperin M.Y."/>
            <person name="Jogler C."/>
        </authorList>
    </citation>
    <scope>NUCLEOTIDE SEQUENCE [LARGE SCALE GENOMIC DNA]</scope>
    <source>
        <strain evidence="3 4">TBK1r</strain>
    </source>
</reference>
<sequence>MSEAARTNQQGQKRMQSQVKAMDMQVAALNKELEKLPGLMQAASFGKGLRPAARVVQKRVKELTPRSKKTDRDKRSAKEKLRRANDKPLWKTTKIKLWRGSAGFGVGMVGFTWPDGNIGHVVIESKNTLSRHVLWGNMTMVERRRKQDVLKRAFDESKKAAAAAWVAAVSRDVDNQLRTLGRG</sequence>
<name>A0ABX5XY92_9BACT</name>